<dbReference type="InterPro" id="IPR050167">
    <property type="entry name" value="Ser_Thr_protein_kinase"/>
</dbReference>
<keyword evidence="2" id="KW-0808">Transferase</keyword>
<dbReference type="OrthoDB" id="2377343at2759"/>
<dbReference type="InterPro" id="IPR011009">
    <property type="entry name" value="Kinase-like_dom_sf"/>
</dbReference>
<dbReference type="GO" id="GO:0005737">
    <property type="term" value="C:cytoplasm"/>
    <property type="evidence" value="ECO:0007669"/>
    <property type="project" value="TreeGrafter"/>
</dbReference>
<dbReference type="InterPro" id="IPR001245">
    <property type="entry name" value="Ser-Thr/Tyr_kinase_cat_dom"/>
</dbReference>
<proteinExistence type="predicted"/>
<dbReference type="InterPro" id="IPR000719">
    <property type="entry name" value="Prot_kinase_dom"/>
</dbReference>
<reference evidence="2 3" key="1">
    <citation type="journal article" date="2019" name="Environ. Microbiol.">
        <title>At the nexus of three kingdoms: the genome of the mycorrhizal fungus Gigaspora margarita provides insights into plant, endobacterial and fungal interactions.</title>
        <authorList>
            <person name="Venice F."/>
            <person name="Ghignone S."/>
            <person name="Salvioli di Fossalunga A."/>
            <person name="Amselem J."/>
            <person name="Novero M."/>
            <person name="Xianan X."/>
            <person name="Sedzielewska Toro K."/>
            <person name="Morin E."/>
            <person name="Lipzen A."/>
            <person name="Grigoriev I.V."/>
            <person name="Henrissat B."/>
            <person name="Martin F.M."/>
            <person name="Bonfante P."/>
        </authorList>
    </citation>
    <scope>NUCLEOTIDE SEQUENCE [LARGE SCALE GENOMIC DNA]</scope>
    <source>
        <strain evidence="2 3">BEG34</strain>
    </source>
</reference>
<comment type="caution">
    <text evidence="2">The sequence shown here is derived from an EMBL/GenBank/DDBJ whole genome shotgun (WGS) entry which is preliminary data.</text>
</comment>
<dbReference type="AlphaFoldDB" id="A0A8H3XK91"/>
<dbReference type="PANTHER" id="PTHR23257:SF974">
    <property type="entry name" value="RECEPTOR-INTERACTING SERINE_THREONINE-PROTEIN KINASE 3"/>
    <property type="match status" value="1"/>
</dbReference>
<feature type="domain" description="Protein kinase" evidence="1">
    <location>
        <begin position="1"/>
        <end position="189"/>
    </location>
</feature>
<keyword evidence="3" id="KW-1185">Reference proteome</keyword>
<keyword evidence="2" id="KW-0418">Kinase</keyword>
<accession>A0A8H3XK91</accession>
<protein>
    <submittedName>
        <fullName evidence="2">Kinase-like protein</fullName>
    </submittedName>
</protein>
<dbReference type="Pfam" id="PF07714">
    <property type="entry name" value="PK_Tyr_Ser-Thr"/>
    <property type="match status" value="1"/>
</dbReference>
<gene>
    <name evidence="2" type="ORF">F8M41_024834</name>
</gene>
<dbReference type="PANTHER" id="PTHR23257">
    <property type="entry name" value="SERINE-THREONINE PROTEIN KINASE"/>
    <property type="match status" value="1"/>
</dbReference>
<dbReference type="Proteomes" id="UP000439903">
    <property type="component" value="Unassembled WGS sequence"/>
</dbReference>
<evidence type="ECO:0000259" key="1">
    <source>
        <dbReference type="PROSITE" id="PS50011"/>
    </source>
</evidence>
<dbReference type="PROSITE" id="PS50011">
    <property type="entry name" value="PROTEIN_KINASE_DOM"/>
    <property type="match status" value="1"/>
</dbReference>
<name>A0A8H3XK91_GIGMA</name>
<evidence type="ECO:0000313" key="2">
    <source>
        <dbReference type="EMBL" id="KAF0473759.1"/>
    </source>
</evidence>
<dbReference type="Gene3D" id="1.10.510.10">
    <property type="entry name" value="Transferase(Phosphotransferase) domain 1"/>
    <property type="match status" value="1"/>
</dbReference>
<organism evidence="2 3">
    <name type="scientific">Gigaspora margarita</name>
    <dbReference type="NCBI Taxonomy" id="4874"/>
    <lineage>
        <taxon>Eukaryota</taxon>
        <taxon>Fungi</taxon>
        <taxon>Fungi incertae sedis</taxon>
        <taxon>Mucoromycota</taxon>
        <taxon>Glomeromycotina</taxon>
        <taxon>Glomeromycetes</taxon>
        <taxon>Diversisporales</taxon>
        <taxon>Gigasporaceae</taxon>
        <taxon>Gigaspora</taxon>
    </lineage>
</organism>
<dbReference type="SUPFAM" id="SSF56112">
    <property type="entry name" value="Protein kinase-like (PK-like)"/>
    <property type="match status" value="1"/>
</dbReference>
<evidence type="ECO:0000313" key="3">
    <source>
        <dbReference type="Proteomes" id="UP000439903"/>
    </source>
</evidence>
<dbReference type="GO" id="GO:0004672">
    <property type="term" value="F:protein kinase activity"/>
    <property type="evidence" value="ECO:0007669"/>
    <property type="project" value="InterPro"/>
</dbReference>
<dbReference type="GO" id="GO:0007165">
    <property type="term" value="P:signal transduction"/>
    <property type="evidence" value="ECO:0007669"/>
    <property type="project" value="TreeGrafter"/>
</dbReference>
<dbReference type="GO" id="GO:0005524">
    <property type="term" value="F:ATP binding"/>
    <property type="evidence" value="ECO:0007669"/>
    <property type="project" value="InterPro"/>
</dbReference>
<dbReference type="EMBL" id="WTPW01000862">
    <property type="protein sequence ID" value="KAF0473759.1"/>
    <property type="molecule type" value="Genomic_DNA"/>
</dbReference>
<sequence length="979" mass="115151">MTFQHENVLKTFGITSDENNYYFVHEYNNDGDLRHYLKQKYLSNLLKWKDKFEITRQIVNGLKCLHDQGVVHTELHPYNILVHNGIPKLANLGISKIYSNYNIVHSKYHPPEILQKRNICDKTKSNIYSLGILMWEIAHNGVEPFCSNYNIVEETPFKFKNLYRKCYDNNPEKRPDCSKILEELNHIEQTYNENHDHNEHNEFDNERQKKLKIDFVNYFNLNKGRNRVAHDLVPGAKKILSDYGYLKINKLNDSDPIICFPDRGEQNTIPWTILNNMNLFKNLDDENGLHECNDIRIHIPIATVQYRGNVAEQFSHDIENALDWLDDNEKKERLNKVFNEWGNFIATDVIIGGAITIKNWSKIDSIDQSRLLTYIQWGVDYAKGGRSKIFSEMSLDLLPQFEISKNINTIGDLYNWLKDLYDYQHAEIISYEDFKPSYELLSNELIERIFQCFSGRPIVEPIVRIIPQILTQCEQQKLLKWIETKKPRLLYMRDWIHDLSLEYGILPQRSKLGHGDKMGFNYTKEPTITPINDTITILLYQPQNQQIAYSLYNGLKEKYELKFREIPFLDHHTLEHFRDLHNRLSKTVYCQIIFNAIKISFKSIIKPSEQLSNAVDLALRSDEPFKGLCDLFNNTYGLLIPETLILGRKLTGTYDSCNIPNNTIKKQGDDFEIFSTQAIKMLTDWDKKNQDIDTTFFVDDNKIIKRDEIEEWRKIQSNNPNNWKVIFYDDWIPIYKILSESQQNDIESILSDKYRIVFNGKTSLHQDNQTTVTIKFPGPLVDDKCQIYGCLVKKNELENWETIPNVMIRFDNINRYSCRAIIHKNRKTSLNKDESKILWFILAKPKGYYRHSLRKIKVTYGQLDIHGEQTLTYLKSKEISKGNVLVTSFVSNTLRETTFYKTNVKSLTSTKVDLRILKVQEDNSKNNLESLTLQWCIINTNEINLTDDDNQESYPWSIFGTVFEDLKDHKESSHKNYHL</sequence>